<dbReference type="InterPro" id="IPR035681">
    <property type="entry name" value="ComA-like_MBL"/>
</dbReference>
<dbReference type="AlphaFoldDB" id="A0A1F4XJR5"/>
<dbReference type="InterPro" id="IPR052159">
    <property type="entry name" value="Competence_DNA_uptake"/>
</dbReference>
<name>A0A1F4XJR5_9BACT</name>
<protein>
    <recommendedName>
        <fullName evidence="1">Metallo-beta-lactamase domain-containing protein</fullName>
    </recommendedName>
</protein>
<reference evidence="2 3" key="1">
    <citation type="journal article" date="2016" name="Nat. Commun.">
        <title>Thousands of microbial genomes shed light on interconnected biogeochemical processes in an aquifer system.</title>
        <authorList>
            <person name="Anantharaman K."/>
            <person name="Brown C.T."/>
            <person name="Hug L.A."/>
            <person name="Sharon I."/>
            <person name="Castelle C.J."/>
            <person name="Probst A.J."/>
            <person name="Thomas B.C."/>
            <person name="Singh A."/>
            <person name="Wilkins M.J."/>
            <person name="Karaoz U."/>
            <person name="Brodie E.L."/>
            <person name="Williams K.H."/>
            <person name="Hubbard S.S."/>
            <person name="Banfield J.F."/>
        </authorList>
    </citation>
    <scope>NUCLEOTIDE SEQUENCE [LARGE SCALE GENOMIC DNA]</scope>
</reference>
<dbReference type="CDD" id="cd07731">
    <property type="entry name" value="ComA-like_MBL-fold"/>
    <property type="match status" value="1"/>
</dbReference>
<sequence length="272" mass="30578">MKVIVAVFLHVCIVSFCFAVDLRSSHAKLAFLDVGQGDAILLITKEGRTILFDAGPDRNILKELPQQLPVFQKRIDLIFLTHPHADHLDGLLALLQSYSVGGVVFTGVLYDSSNYQLLKKELRAKNIPMFIARYDEDFELAENVLVDVLFPFDSLEDKNFKNVNNSSLVAMLHVNDFTCLLSGDAEKELESLLVKYYAKDLEADCLKAGHHGSKTSSTWPFLQSVQPQETFVSVGRDNKYGHPNHDTICHLQIWGAVKRTDNDGTIVRFLLQ</sequence>
<accession>A0A1F4XJR5</accession>
<dbReference type="EMBL" id="MEWR01000014">
    <property type="protein sequence ID" value="OGC81951.1"/>
    <property type="molecule type" value="Genomic_DNA"/>
</dbReference>
<dbReference type="Pfam" id="PF00753">
    <property type="entry name" value="Lactamase_B"/>
    <property type="match status" value="1"/>
</dbReference>
<feature type="domain" description="Metallo-beta-lactamase" evidence="1">
    <location>
        <begin position="36"/>
        <end position="210"/>
    </location>
</feature>
<evidence type="ECO:0000259" key="1">
    <source>
        <dbReference type="SMART" id="SM00849"/>
    </source>
</evidence>
<proteinExistence type="predicted"/>
<dbReference type="SMART" id="SM00849">
    <property type="entry name" value="Lactamase_B"/>
    <property type="match status" value="1"/>
</dbReference>
<gene>
    <name evidence="2" type="ORF">A2V81_03695</name>
</gene>
<dbReference type="Gene3D" id="3.60.15.10">
    <property type="entry name" value="Ribonuclease Z/Hydroxyacylglutathione hydrolase-like"/>
    <property type="match status" value="1"/>
</dbReference>
<organism evidence="2 3">
    <name type="scientific">Candidatus Abawacabacteria bacterium RBG_16_42_10</name>
    <dbReference type="NCBI Taxonomy" id="1817814"/>
    <lineage>
        <taxon>Bacteria</taxon>
        <taxon>Candidatus Abawacaibacteriota</taxon>
    </lineage>
</organism>
<dbReference type="PANTHER" id="PTHR30619">
    <property type="entry name" value="DNA INTERNALIZATION/COMPETENCE PROTEIN COMEC/REC2"/>
    <property type="match status" value="1"/>
</dbReference>
<comment type="caution">
    <text evidence="2">The sequence shown here is derived from an EMBL/GenBank/DDBJ whole genome shotgun (WGS) entry which is preliminary data.</text>
</comment>
<dbReference type="SUPFAM" id="SSF56281">
    <property type="entry name" value="Metallo-hydrolase/oxidoreductase"/>
    <property type="match status" value="1"/>
</dbReference>
<evidence type="ECO:0000313" key="2">
    <source>
        <dbReference type="EMBL" id="OGC81951.1"/>
    </source>
</evidence>
<dbReference type="Proteomes" id="UP000177614">
    <property type="component" value="Unassembled WGS sequence"/>
</dbReference>
<dbReference type="InterPro" id="IPR001279">
    <property type="entry name" value="Metallo-B-lactamas"/>
</dbReference>
<dbReference type="PANTHER" id="PTHR30619:SF1">
    <property type="entry name" value="RECOMBINATION PROTEIN 2"/>
    <property type="match status" value="1"/>
</dbReference>
<dbReference type="STRING" id="1817814.A2V81_03695"/>
<dbReference type="InterPro" id="IPR036866">
    <property type="entry name" value="RibonucZ/Hydroxyglut_hydro"/>
</dbReference>
<evidence type="ECO:0000313" key="3">
    <source>
        <dbReference type="Proteomes" id="UP000177614"/>
    </source>
</evidence>